<keyword evidence="2" id="KW-1185">Reference proteome</keyword>
<dbReference type="AlphaFoldDB" id="A0A7J7K4F2"/>
<comment type="caution">
    <text evidence="1">The sequence shown here is derived from an EMBL/GenBank/DDBJ whole genome shotgun (WGS) entry which is preliminary data.</text>
</comment>
<organism evidence="1 2">
    <name type="scientific">Bugula neritina</name>
    <name type="common">Brown bryozoan</name>
    <name type="synonym">Sertularia neritina</name>
    <dbReference type="NCBI Taxonomy" id="10212"/>
    <lineage>
        <taxon>Eukaryota</taxon>
        <taxon>Metazoa</taxon>
        <taxon>Spiralia</taxon>
        <taxon>Lophotrochozoa</taxon>
        <taxon>Bryozoa</taxon>
        <taxon>Gymnolaemata</taxon>
        <taxon>Cheilostomatida</taxon>
        <taxon>Flustrina</taxon>
        <taxon>Buguloidea</taxon>
        <taxon>Bugulidae</taxon>
        <taxon>Bugula</taxon>
    </lineage>
</organism>
<proteinExistence type="predicted"/>
<name>A0A7J7K4F2_BUGNE</name>
<reference evidence="1" key="1">
    <citation type="submission" date="2020-06" db="EMBL/GenBank/DDBJ databases">
        <title>Draft genome of Bugula neritina, a colonial animal packing powerful symbionts and potential medicines.</title>
        <authorList>
            <person name="Rayko M."/>
        </authorList>
    </citation>
    <scope>NUCLEOTIDE SEQUENCE [LARGE SCALE GENOMIC DNA]</scope>
    <source>
        <strain evidence="1">Kwan_BN1</strain>
    </source>
</reference>
<gene>
    <name evidence="1" type="ORF">EB796_008825</name>
</gene>
<evidence type="ECO:0000313" key="2">
    <source>
        <dbReference type="Proteomes" id="UP000593567"/>
    </source>
</evidence>
<evidence type="ECO:0000313" key="1">
    <source>
        <dbReference type="EMBL" id="KAF6032851.1"/>
    </source>
</evidence>
<protein>
    <submittedName>
        <fullName evidence="1">Uncharacterized protein</fullName>
    </submittedName>
</protein>
<sequence>MPDISDFSRYQKKMKNNNTIPSSSATNITSFTSSPMPEISASIMPNQRTMEFVRSNLSSTDVTSNGLTAASATYPLPSGNSANPPPARYSLSALFNSFCRLTNTIVTWSCHWLRFMFHWLL</sequence>
<dbReference type="Proteomes" id="UP000593567">
    <property type="component" value="Unassembled WGS sequence"/>
</dbReference>
<accession>A0A7J7K4F2</accession>
<dbReference type="EMBL" id="VXIV02001471">
    <property type="protein sequence ID" value="KAF6032851.1"/>
    <property type="molecule type" value="Genomic_DNA"/>
</dbReference>